<name>A0ABW5VZK9_9MICO</name>
<keyword evidence="3" id="KW-1185">Reference proteome</keyword>
<comment type="caution">
    <text evidence="2">The sequence shown here is derived from an EMBL/GenBank/DDBJ whole genome shotgun (WGS) entry which is preliminary data.</text>
</comment>
<evidence type="ECO:0000313" key="2">
    <source>
        <dbReference type="EMBL" id="MFD2796446.1"/>
    </source>
</evidence>
<evidence type="ECO:0000313" key="3">
    <source>
        <dbReference type="Proteomes" id="UP001597479"/>
    </source>
</evidence>
<feature type="region of interest" description="Disordered" evidence="1">
    <location>
        <begin position="200"/>
        <end position="220"/>
    </location>
</feature>
<feature type="compositionally biased region" description="Basic and acidic residues" evidence="1">
    <location>
        <begin position="200"/>
        <end position="214"/>
    </location>
</feature>
<dbReference type="EMBL" id="JBHUOG010000002">
    <property type="protein sequence ID" value="MFD2796446.1"/>
    <property type="molecule type" value="Genomic_DNA"/>
</dbReference>
<protein>
    <submittedName>
        <fullName evidence="2">Uncharacterized protein</fullName>
    </submittedName>
</protein>
<sequence>MANALKEEARAHRDEVRRREWREKSMYLTREEAAAGQPCRGCGLPVIDNLGDWPGTMSPEERDEYAAVKTRYEETHPDCGSYSWTMAGSRSRHCGFCCPPIPFSDSQLADVARIFMSSKPRDEDLDIWERTLTCGHRMRRPVHHTNSGPDFSTERCEECETTRGVVSSEKVVEAAARKSEAQRKRDEQLDRAELELAKAEQAAKEAHRKLDELRAGSTDE</sequence>
<proteinExistence type="predicted"/>
<reference evidence="3" key="1">
    <citation type="journal article" date="2019" name="Int. J. Syst. Evol. Microbiol.">
        <title>The Global Catalogue of Microorganisms (GCM) 10K type strain sequencing project: providing services to taxonomists for standard genome sequencing and annotation.</title>
        <authorList>
            <consortium name="The Broad Institute Genomics Platform"/>
            <consortium name="The Broad Institute Genome Sequencing Center for Infectious Disease"/>
            <person name="Wu L."/>
            <person name="Ma J."/>
        </authorList>
    </citation>
    <scope>NUCLEOTIDE SEQUENCE [LARGE SCALE GENOMIC DNA]</scope>
    <source>
        <strain evidence="3">CCM 7044</strain>
    </source>
</reference>
<gene>
    <name evidence="2" type="ORF">ACFS27_22990</name>
</gene>
<dbReference type="RefSeq" id="WP_377188041.1">
    <property type="nucleotide sequence ID" value="NZ_JBHUOG010000002.1"/>
</dbReference>
<organism evidence="2 3">
    <name type="scientific">Promicromonospora vindobonensis</name>
    <dbReference type="NCBI Taxonomy" id="195748"/>
    <lineage>
        <taxon>Bacteria</taxon>
        <taxon>Bacillati</taxon>
        <taxon>Actinomycetota</taxon>
        <taxon>Actinomycetes</taxon>
        <taxon>Micrococcales</taxon>
        <taxon>Promicromonosporaceae</taxon>
        <taxon>Promicromonospora</taxon>
    </lineage>
</organism>
<dbReference type="Proteomes" id="UP001597479">
    <property type="component" value="Unassembled WGS sequence"/>
</dbReference>
<evidence type="ECO:0000256" key="1">
    <source>
        <dbReference type="SAM" id="MobiDB-lite"/>
    </source>
</evidence>
<accession>A0ABW5VZK9</accession>